<dbReference type="Proteomes" id="UP000074310">
    <property type="component" value="Unassembled WGS sequence"/>
</dbReference>
<dbReference type="RefSeq" id="WP_058754883.1">
    <property type="nucleotide sequence ID" value="NZ_LDTB01000010.1"/>
</dbReference>
<keyword evidence="1" id="KW-0472">Membrane</keyword>
<dbReference type="AlphaFoldDB" id="A0A147I757"/>
<dbReference type="EMBL" id="LDTB01000010">
    <property type="protein sequence ID" value="KTT74764.1"/>
    <property type="molecule type" value="Genomic_DNA"/>
</dbReference>
<comment type="caution">
    <text evidence="2">The sequence shown here is derived from an EMBL/GenBank/DDBJ whole genome shotgun (WGS) entry which is preliminary data.</text>
</comment>
<proteinExistence type="predicted"/>
<feature type="transmembrane region" description="Helical" evidence="1">
    <location>
        <begin position="12"/>
        <end position="34"/>
    </location>
</feature>
<name>A0A147I757_9SPHN</name>
<organism evidence="2 3">
    <name type="scientific">Sphingomonas endophytica</name>
    <dbReference type="NCBI Taxonomy" id="869719"/>
    <lineage>
        <taxon>Bacteria</taxon>
        <taxon>Pseudomonadati</taxon>
        <taxon>Pseudomonadota</taxon>
        <taxon>Alphaproteobacteria</taxon>
        <taxon>Sphingomonadales</taxon>
        <taxon>Sphingomonadaceae</taxon>
        <taxon>Sphingomonas</taxon>
    </lineage>
</organism>
<evidence type="ECO:0000313" key="3">
    <source>
        <dbReference type="Proteomes" id="UP000074310"/>
    </source>
</evidence>
<keyword evidence="1" id="KW-1133">Transmembrane helix</keyword>
<keyword evidence="1" id="KW-0812">Transmembrane</keyword>
<reference evidence="2 3" key="1">
    <citation type="journal article" date="2016" name="Front. Microbiol.">
        <title>Genomic Resource of Rice Seed Associated Bacteria.</title>
        <authorList>
            <person name="Midha S."/>
            <person name="Bansal K."/>
            <person name="Sharma S."/>
            <person name="Kumar N."/>
            <person name="Patil P.P."/>
            <person name="Chaudhry V."/>
            <person name="Patil P.B."/>
        </authorList>
    </citation>
    <scope>NUCLEOTIDE SEQUENCE [LARGE SCALE GENOMIC DNA]</scope>
    <source>
        <strain evidence="2 3">NS334</strain>
    </source>
</reference>
<gene>
    <name evidence="2" type="ORF">NS334_05150</name>
</gene>
<evidence type="ECO:0000256" key="1">
    <source>
        <dbReference type="SAM" id="Phobius"/>
    </source>
</evidence>
<dbReference type="OrthoDB" id="7572191at2"/>
<keyword evidence="3" id="KW-1185">Reference proteome</keyword>
<accession>A0A147I757</accession>
<dbReference type="PATRIC" id="fig|869719.3.peg.413"/>
<protein>
    <submittedName>
        <fullName evidence="2">Uncharacterized protein</fullName>
    </submittedName>
</protein>
<evidence type="ECO:0000313" key="2">
    <source>
        <dbReference type="EMBL" id="KTT74764.1"/>
    </source>
</evidence>
<sequence length="70" mass="7526">MAQMQLPAEQREIGWSALGLGVTTLVFKGAAWSYPQGADTIWLVGAATLVVVGVLGARDVWRVRREGDKA</sequence>
<feature type="transmembrane region" description="Helical" evidence="1">
    <location>
        <begin position="40"/>
        <end position="61"/>
    </location>
</feature>